<dbReference type="STRING" id="112413.SAMN05421854_102187"/>
<feature type="region of interest" description="Disordered" evidence="1">
    <location>
        <begin position="312"/>
        <end position="463"/>
    </location>
</feature>
<feature type="compositionally biased region" description="Low complexity" evidence="1">
    <location>
        <begin position="63"/>
        <end position="72"/>
    </location>
</feature>
<organism evidence="2 3">
    <name type="scientific">Amycolatopsis rubida</name>
    <dbReference type="NCBI Taxonomy" id="112413"/>
    <lineage>
        <taxon>Bacteria</taxon>
        <taxon>Bacillati</taxon>
        <taxon>Actinomycetota</taxon>
        <taxon>Actinomycetes</taxon>
        <taxon>Pseudonocardiales</taxon>
        <taxon>Pseudonocardiaceae</taxon>
        <taxon>Amycolatopsis</taxon>
    </lineage>
</organism>
<feature type="region of interest" description="Disordered" evidence="1">
    <location>
        <begin position="23"/>
        <end position="88"/>
    </location>
</feature>
<evidence type="ECO:0000256" key="1">
    <source>
        <dbReference type="SAM" id="MobiDB-lite"/>
    </source>
</evidence>
<feature type="compositionally biased region" description="Low complexity" evidence="1">
    <location>
        <begin position="151"/>
        <end position="164"/>
    </location>
</feature>
<dbReference type="EMBL" id="FOWC01000002">
    <property type="protein sequence ID" value="SFO53860.1"/>
    <property type="molecule type" value="Genomic_DNA"/>
</dbReference>
<evidence type="ECO:0000313" key="3">
    <source>
        <dbReference type="Proteomes" id="UP000199137"/>
    </source>
</evidence>
<feature type="region of interest" description="Disordered" evidence="1">
    <location>
        <begin position="122"/>
        <end position="212"/>
    </location>
</feature>
<dbReference type="AlphaFoldDB" id="A0A1I5I0W4"/>
<sequence>MGAGRVHRDEGGLAALRLLNAFGARRSARDRRAPFSGPVRPATAANAPAPGTRCPNASRLDSTAARAGTATPARRRHSASPIRTVNVQTPDRVELQQPVCGDVLRAQPPGAVEDRPQTRWACRFPGPGVRHARGCGRRSPPRSRPPIRVGSTPNRSPSASSRARQIQLNPPRARPRRGPPGCRIPRKTGAAPAVPRRAARCRTGPAASLSAARPAGADEEFVEPVLDHRIVDRPFPQLREVPQHGVRRNQPHRVVGHHDAEQLPGGAVERGTAAQVRVRAALQQSERHPFAVRRFGGGAYPDAVAEAERKAVDPDFPPGFDLSPERGAVAPRSGQFEQRQLAARPRAAGPARPASRNPPIPPGKRFPRGPRGSRSGRTGRRSARRSRGGGRRQRGSAPAPDQRPRGKTLPGNGLRIVRFGRSRPVTRRDGSPSPNGRIARGRSRRRQGRPAAGGFRPALREESGCRLRERPVRICWRRSTPRLSL</sequence>
<accession>A0A1I5I0W4</accession>
<evidence type="ECO:0000313" key="2">
    <source>
        <dbReference type="EMBL" id="SFO53860.1"/>
    </source>
</evidence>
<protein>
    <submittedName>
        <fullName evidence="2">Uncharacterized protein</fullName>
    </submittedName>
</protein>
<feature type="compositionally biased region" description="Basic residues" evidence="1">
    <location>
        <begin position="439"/>
        <end position="448"/>
    </location>
</feature>
<name>A0A1I5I0W4_9PSEU</name>
<feature type="compositionally biased region" description="Basic residues" evidence="1">
    <location>
        <begin position="377"/>
        <end position="394"/>
    </location>
</feature>
<feature type="compositionally biased region" description="Low complexity" evidence="1">
    <location>
        <begin position="339"/>
        <end position="355"/>
    </location>
</feature>
<dbReference type="Proteomes" id="UP000199137">
    <property type="component" value="Unassembled WGS sequence"/>
</dbReference>
<feature type="compositionally biased region" description="Basic residues" evidence="1">
    <location>
        <begin position="130"/>
        <end position="141"/>
    </location>
</feature>
<feature type="compositionally biased region" description="Low complexity" evidence="1">
    <location>
        <begin position="190"/>
        <end position="212"/>
    </location>
</feature>
<reference evidence="3" key="1">
    <citation type="submission" date="2016-10" db="EMBL/GenBank/DDBJ databases">
        <authorList>
            <person name="Varghese N."/>
            <person name="Submissions S."/>
        </authorList>
    </citation>
    <scope>NUCLEOTIDE SEQUENCE [LARGE SCALE GENOMIC DNA]</scope>
    <source>
        <strain evidence="3">DSM 44637</strain>
    </source>
</reference>
<feature type="compositionally biased region" description="Low complexity" evidence="1">
    <location>
        <begin position="41"/>
        <end position="50"/>
    </location>
</feature>
<gene>
    <name evidence="2" type="ORF">SAMN05421854_102187</name>
</gene>
<proteinExistence type="predicted"/>